<evidence type="ECO:0008006" key="9">
    <source>
        <dbReference type="Google" id="ProtNLM"/>
    </source>
</evidence>
<dbReference type="EMBL" id="QFFF01000001">
    <property type="protein sequence ID" value="PWG01514.1"/>
    <property type="molecule type" value="Genomic_DNA"/>
</dbReference>
<dbReference type="Proteomes" id="UP000245916">
    <property type="component" value="Unassembled WGS sequence"/>
</dbReference>
<comment type="similarity">
    <text evidence="2">Belongs to the MipA/OmpV family.</text>
</comment>
<dbReference type="RefSeq" id="WP_109269654.1">
    <property type="nucleotide sequence ID" value="NZ_QFFF01000001.1"/>
</dbReference>
<dbReference type="OrthoDB" id="5462484at2"/>
<comment type="subcellular location">
    <subcellularLocation>
        <location evidence="1">Cell outer membrane</location>
    </subcellularLocation>
</comment>
<dbReference type="GO" id="GO:0009279">
    <property type="term" value="C:cell outer membrane"/>
    <property type="evidence" value="ECO:0007669"/>
    <property type="project" value="UniProtKB-SubCell"/>
</dbReference>
<comment type="caution">
    <text evidence="7">The sequence shown here is derived from an EMBL/GenBank/DDBJ whole genome shotgun (WGS) entry which is preliminary data.</text>
</comment>
<evidence type="ECO:0000256" key="4">
    <source>
        <dbReference type="ARBA" id="ARBA00023136"/>
    </source>
</evidence>
<gene>
    <name evidence="7" type="ORF">DF286_00500</name>
</gene>
<dbReference type="AlphaFoldDB" id="A0A2U2IZL7"/>
<evidence type="ECO:0000256" key="1">
    <source>
        <dbReference type="ARBA" id="ARBA00004442"/>
    </source>
</evidence>
<evidence type="ECO:0000256" key="3">
    <source>
        <dbReference type="ARBA" id="ARBA00022729"/>
    </source>
</evidence>
<evidence type="ECO:0000313" key="7">
    <source>
        <dbReference type="EMBL" id="PWG01514.1"/>
    </source>
</evidence>
<keyword evidence="5" id="KW-0998">Cell outer membrane</keyword>
<accession>A0A2U2IZL7</accession>
<feature type="signal peptide" evidence="6">
    <location>
        <begin position="1"/>
        <end position="23"/>
    </location>
</feature>
<sequence>MKIASFGMRLFVVPLLAAGPAFAQDADVPKASEPDSLTIGLGAAWAPSYEGSDDYIVVPAGLAFGKISGFAYYTRATTLYVDLIRDPYDAKVDLAFGPAANLRVDRASRIEDARVKALGELDYAVEAGLFAGVAVNRVLHDYDTVTARLSWLHDVTDTHDSFIVTPALEYGTPLSRKSYAGLQLSADYVGEDFAGTYYGVTPAGAAASGLSPFAIDEGWKNVRASLLGSYKLQGDLTTGGLGLFGIASYSSMLGEFKESPLVDEAGDADQFFVGGGLTYTF</sequence>
<dbReference type="InterPro" id="IPR010583">
    <property type="entry name" value="MipA"/>
</dbReference>
<organism evidence="7 8">
    <name type="scientific">Allosphingosinicella humi</name>
    <dbReference type="NCBI Taxonomy" id="2068657"/>
    <lineage>
        <taxon>Bacteria</taxon>
        <taxon>Pseudomonadati</taxon>
        <taxon>Pseudomonadota</taxon>
        <taxon>Alphaproteobacteria</taxon>
        <taxon>Sphingomonadales</taxon>
        <taxon>Sphingomonadaceae</taxon>
        <taxon>Allosphingosinicella</taxon>
    </lineage>
</organism>
<protein>
    <recommendedName>
        <fullName evidence="9">MipA/OmpV family protein</fullName>
    </recommendedName>
</protein>
<reference evidence="7 8" key="1">
    <citation type="submission" date="2018-05" db="EMBL/GenBank/DDBJ databases">
        <title>Genome of Sphingosinicella humi QZX222.</title>
        <authorList>
            <person name="Qiao Z."/>
            <person name="Wang G."/>
        </authorList>
    </citation>
    <scope>NUCLEOTIDE SEQUENCE [LARGE SCALE GENOMIC DNA]</scope>
    <source>
        <strain evidence="7 8">QZX222</strain>
    </source>
</reference>
<dbReference type="PANTHER" id="PTHR38776">
    <property type="entry name" value="MLTA-INTERACTING PROTEIN-RELATED"/>
    <property type="match status" value="1"/>
</dbReference>
<dbReference type="PANTHER" id="PTHR38776:SF1">
    <property type="entry name" value="MLTA-INTERACTING PROTEIN-RELATED"/>
    <property type="match status" value="1"/>
</dbReference>
<feature type="chain" id="PRO_5015688748" description="MipA/OmpV family protein" evidence="6">
    <location>
        <begin position="24"/>
        <end position="281"/>
    </location>
</feature>
<evidence type="ECO:0000313" key="8">
    <source>
        <dbReference type="Proteomes" id="UP000245916"/>
    </source>
</evidence>
<evidence type="ECO:0000256" key="5">
    <source>
        <dbReference type="ARBA" id="ARBA00023237"/>
    </source>
</evidence>
<dbReference type="Pfam" id="PF06629">
    <property type="entry name" value="MipA"/>
    <property type="match status" value="1"/>
</dbReference>
<name>A0A2U2IZL7_9SPHN</name>
<keyword evidence="3 6" id="KW-0732">Signal</keyword>
<keyword evidence="4" id="KW-0472">Membrane</keyword>
<keyword evidence="8" id="KW-1185">Reference proteome</keyword>
<evidence type="ECO:0000256" key="2">
    <source>
        <dbReference type="ARBA" id="ARBA00005722"/>
    </source>
</evidence>
<proteinExistence type="inferred from homology"/>
<evidence type="ECO:0000256" key="6">
    <source>
        <dbReference type="SAM" id="SignalP"/>
    </source>
</evidence>